<evidence type="ECO:0000259" key="3">
    <source>
        <dbReference type="PROSITE" id="PS00624"/>
    </source>
</evidence>
<proteinExistence type="inferred from homology"/>
<name>A0A840WQM6_9ACTN</name>
<dbReference type="PROSITE" id="PS00624">
    <property type="entry name" value="GMC_OXRED_2"/>
    <property type="match status" value="1"/>
</dbReference>
<dbReference type="SUPFAM" id="SSF51905">
    <property type="entry name" value="FAD/NAD(P)-binding domain"/>
    <property type="match status" value="1"/>
</dbReference>
<dbReference type="Pfam" id="PF05199">
    <property type="entry name" value="GMC_oxred_C"/>
    <property type="match status" value="1"/>
</dbReference>
<keyword evidence="2" id="KW-0285">Flavoprotein</keyword>
<feature type="domain" description="Glucose-methanol-choline oxidoreductase N-terminal" evidence="3">
    <location>
        <begin position="252"/>
        <end position="266"/>
    </location>
</feature>
<evidence type="ECO:0000256" key="1">
    <source>
        <dbReference type="ARBA" id="ARBA00010790"/>
    </source>
</evidence>
<keyword evidence="5" id="KW-1185">Reference proteome</keyword>
<dbReference type="InterPro" id="IPR000172">
    <property type="entry name" value="GMC_OxRdtase_N"/>
</dbReference>
<evidence type="ECO:0000256" key="2">
    <source>
        <dbReference type="PIRSR" id="PIRSR000137-2"/>
    </source>
</evidence>
<dbReference type="AlphaFoldDB" id="A0A840WQM6"/>
<dbReference type="InterPro" id="IPR036188">
    <property type="entry name" value="FAD/NAD-bd_sf"/>
</dbReference>
<accession>A0A840WQM6</accession>
<dbReference type="PANTHER" id="PTHR11552:SF152">
    <property type="entry name" value="OXIDASE (CODA), PUTATIVE (AFU_ORTHOLOGUE AFUA_8G04090)-RELATED"/>
    <property type="match status" value="1"/>
</dbReference>
<dbReference type="Gene3D" id="3.50.50.60">
    <property type="entry name" value="FAD/NAD(P)-binding domain"/>
    <property type="match status" value="1"/>
</dbReference>
<dbReference type="SUPFAM" id="SSF54373">
    <property type="entry name" value="FAD-linked reductases, C-terminal domain"/>
    <property type="match status" value="1"/>
</dbReference>
<keyword evidence="2" id="KW-0274">FAD</keyword>
<comment type="similarity">
    <text evidence="1">Belongs to the GMC oxidoreductase family.</text>
</comment>
<sequence>MNETTYDYVIVGGGTAGSVIANRLTEDPGTTVCVIEGGPDDRDHENVLRLRDWLSVLDSDLDYGYTTTEQPNGNSHILHSRARVLGGCSSHNTLISFRPFAEDLDEWVAAGAEGWDNATVQSYADRIKCNIIPIAEKDRNAMVKDWVSSASEAAGVPVIEDFNALTSHGGGFADGAGFLSIAYDPYTGYRSSASVAYLHPIMDVRKNLTVLLETWVGQVLFDGDRATGVSATTSGGEQITVNARQEVILAAGAVDSPRLLMLSGVGNAEELGAVGIESRHDLPGVGENLQDHPESIIMWETNERVPEETVMDSDAALFVRRDKSDPRPDLMFHIYQIPFDDNTKRLGYDSPEDGYAVCMTPNIPRSRGRGKLSLTSSDPKAPPALDFRYFTDPEGYDEKTIVDGLKIAREVAATEPFKSWLKREVAPGPKVQTDEELSEYGRRAAHTVYHPAGTCKMGAADDDTAVVDPRLKVRGLRGLRIADASVFPTLPTPNPMVMVLALGERAADLIRQDRAAGRAAEKKETR</sequence>
<dbReference type="EMBL" id="JACHDO010000001">
    <property type="protein sequence ID" value="MBB5494155.1"/>
    <property type="molecule type" value="Genomic_DNA"/>
</dbReference>
<gene>
    <name evidence="4" type="ORF">HNR07_005292</name>
</gene>
<comment type="caution">
    <text evidence="4">The sequence shown here is derived from an EMBL/GenBank/DDBJ whole genome shotgun (WGS) entry which is preliminary data.</text>
</comment>
<evidence type="ECO:0000313" key="5">
    <source>
        <dbReference type="Proteomes" id="UP000579647"/>
    </source>
</evidence>
<dbReference type="GO" id="GO:0050660">
    <property type="term" value="F:flavin adenine dinucleotide binding"/>
    <property type="evidence" value="ECO:0007669"/>
    <property type="project" value="InterPro"/>
</dbReference>
<feature type="binding site" evidence="2">
    <location>
        <position position="84"/>
    </location>
    <ligand>
        <name>FAD</name>
        <dbReference type="ChEBI" id="CHEBI:57692"/>
    </ligand>
</feature>
<dbReference type="Pfam" id="PF00732">
    <property type="entry name" value="GMC_oxred_N"/>
    <property type="match status" value="1"/>
</dbReference>
<dbReference type="Gene3D" id="3.30.410.40">
    <property type="match status" value="1"/>
</dbReference>
<protein>
    <submittedName>
        <fullName evidence="4">Choline dehydrogenase-like flavoprotein</fullName>
    </submittedName>
</protein>
<dbReference type="GO" id="GO:0016614">
    <property type="term" value="F:oxidoreductase activity, acting on CH-OH group of donors"/>
    <property type="evidence" value="ECO:0007669"/>
    <property type="project" value="InterPro"/>
</dbReference>
<dbReference type="InterPro" id="IPR012132">
    <property type="entry name" value="GMC_OxRdtase"/>
</dbReference>
<comment type="cofactor">
    <cofactor evidence="2">
        <name>FAD</name>
        <dbReference type="ChEBI" id="CHEBI:57692"/>
    </cofactor>
</comment>
<reference evidence="4 5" key="1">
    <citation type="submission" date="2020-08" db="EMBL/GenBank/DDBJ databases">
        <title>Sequencing the genomes of 1000 actinobacteria strains.</title>
        <authorList>
            <person name="Klenk H.-P."/>
        </authorList>
    </citation>
    <scope>NUCLEOTIDE SEQUENCE [LARGE SCALE GENOMIC DNA]</scope>
    <source>
        <strain evidence="4 5">DSM 44598</strain>
    </source>
</reference>
<organism evidence="4 5">
    <name type="scientific">Nocardiopsis metallicus</name>
    <dbReference type="NCBI Taxonomy" id="179819"/>
    <lineage>
        <taxon>Bacteria</taxon>
        <taxon>Bacillati</taxon>
        <taxon>Actinomycetota</taxon>
        <taxon>Actinomycetes</taxon>
        <taxon>Streptosporangiales</taxon>
        <taxon>Nocardiopsidaceae</taxon>
        <taxon>Nocardiopsis</taxon>
    </lineage>
</organism>
<evidence type="ECO:0000313" key="4">
    <source>
        <dbReference type="EMBL" id="MBB5494155.1"/>
    </source>
</evidence>
<dbReference type="PIRSF" id="PIRSF000137">
    <property type="entry name" value="Alcohol_oxidase"/>
    <property type="match status" value="1"/>
</dbReference>
<dbReference type="InterPro" id="IPR007867">
    <property type="entry name" value="GMC_OxRtase_C"/>
</dbReference>
<feature type="binding site" evidence="2">
    <location>
        <position position="216"/>
    </location>
    <ligand>
        <name>FAD</name>
        <dbReference type="ChEBI" id="CHEBI:57692"/>
    </ligand>
</feature>
<dbReference type="Proteomes" id="UP000579647">
    <property type="component" value="Unassembled WGS sequence"/>
</dbReference>
<dbReference type="PANTHER" id="PTHR11552">
    <property type="entry name" value="GLUCOSE-METHANOL-CHOLINE GMC OXIDOREDUCTASE"/>
    <property type="match status" value="1"/>
</dbReference>